<evidence type="ECO:0000313" key="2">
    <source>
        <dbReference type="EMBL" id="SVE33362.1"/>
    </source>
</evidence>
<organism evidence="2">
    <name type="scientific">marine metagenome</name>
    <dbReference type="NCBI Taxonomy" id="408172"/>
    <lineage>
        <taxon>unclassified sequences</taxon>
        <taxon>metagenomes</taxon>
        <taxon>ecological metagenomes</taxon>
    </lineage>
</organism>
<sequence>PLELPLVLEPGEIDAPELHADPEVY</sequence>
<reference evidence="2" key="1">
    <citation type="submission" date="2018-05" db="EMBL/GenBank/DDBJ databases">
        <authorList>
            <person name="Lanie J.A."/>
            <person name="Ng W.-L."/>
            <person name="Kazmierczak K.M."/>
            <person name="Andrzejewski T.M."/>
            <person name="Davidsen T.M."/>
            <person name="Wayne K.J."/>
            <person name="Tettelin H."/>
            <person name="Glass J.I."/>
            <person name="Rusch D."/>
            <person name="Podicherti R."/>
            <person name="Tsui H.-C.T."/>
            <person name="Winkler M.E."/>
        </authorList>
    </citation>
    <scope>NUCLEOTIDE SEQUENCE</scope>
</reference>
<name>A0A383CME2_9ZZZZ</name>
<dbReference type="EMBL" id="UINC01210067">
    <property type="protein sequence ID" value="SVE33362.1"/>
    <property type="molecule type" value="Genomic_DNA"/>
</dbReference>
<feature type="compositionally biased region" description="Low complexity" evidence="1">
    <location>
        <begin position="1"/>
        <end position="10"/>
    </location>
</feature>
<protein>
    <submittedName>
        <fullName evidence="2">Uncharacterized protein</fullName>
    </submittedName>
</protein>
<feature type="non-terminal residue" evidence="2">
    <location>
        <position position="1"/>
    </location>
</feature>
<proteinExistence type="predicted"/>
<accession>A0A383CME2</accession>
<dbReference type="AlphaFoldDB" id="A0A383CME2"/>
<evidence type="ECO:0000256" key="1">
    <source>
        <dbReference type="SAM" id="MobiDB-lite"/>
    </source>
</evidence>
<gene>
    <name evidence="2" type="ORF">METZ01_LOCUS486216</name>
</gene>
<feature type="region of interest" description="Disordered" evidence="1">
    <location>
        <begin position="1"/>
        <end position="25"/>
    </location>
</feature>
<feature type="compositionally biased region" description="Basic and acidic residues" evidence="1">
    <location>
        <begin position="16"/>
        <end position="25"/>
    </location>
</feature>